<proteinExistence type="predicted"/>
<dbReference type="EMBL" id="CYRY02045479">
    <property type="protein sequence ID" value="VCX40902.1"/>
    <property type="molecule type" value="Genomic_DNA"/>
</dbReference>
<keyword evidence="2" id="KW-1185">Reference proteome</keyword>
<evidence type="ECO:0000313" key="1">
    <source>
        <dbReference type="EMBL" id="VCX40902.1"/>
    </source>
</evidence>
<sequence>MLRTGIAGRQRCERRHVQKESCDEVDLHKCQKIPVKCSAVDGRVHILR</sequence>
<name>A0A9X9Q9P9_GULGU</name>
<evidence type="ECO:0000313" key="2">
    <source>
        <dbReference type="Proteomes" id="UP000269945"/>
    </source>
</evidence>
<accession>A0A9X9Q9P9</accession>
<reference evidence="1 2" key="1">
    <citation type="submission" date="2018-10" db="EMBL/GenBank/DDBJ databases">
        <authorList>
            <person name="Ekblom R."/>
            <person name="Jareborg N."/>
        </authorList>
    </citation>
    <scope>NUCLEOTIDE SEQUENCE [LARGE SCALE GENOMIC DNA]</scope>
    <source>
        <tissue evidence="1">Muscle</tissue>
    </source>
</reference>
<organism evidence="1 2">
    <name type="scientific">Gulo gulo</name>
    <name type="common">Wolverine</name>
    <name type="synonym">Gluton</name>
    <dbReference type="NCBI Taxonomy" id="48420"/>
    <lineage>
        <taxon>Eukaryota</taxon>
        <taxon>Metazoa</taxon>
        <taxon>Chordata</taxon>
        <taxon>Craniata</taxon>
        <taxon>Vertebrata</taxon>
        <taxon>Euteleostomi</taxon>
        <taxon>Mammalia</taxon>
        <taxon>Eutheria</taxon>
        <taxon>Laurasiatheria</taxon>
        <taxon>Carnivora</taxon>
        <taxon>Caniformia</taxon>
        <taxon>Musteloidea</taxon>
        <taxon>Mustelidae</taxon>
        <taxon>Guloninae</taxon>
        <taxon>Gulo</taxon>
    </lineage>
</organism>
<dbReference type="AlphaFoldDB" id="A0A9X9Q9P9"/>
<gene>
    <name evidence="1" type="ORF">BN2614_LOCUS1</name>
</gene>
<comment type="caution">
    <text evidence="1">The sequence shown here is derived from an EMBL/GenBank/DDBJ whole genome shotgun (WGS) entry which is preliminary data.</text>
</comment>
<dbReference type="Proteomes" id="UP000269945">
    <property type="component" value="Unassembled WGS sequence"/>
</dbReference>
<protein>
    <submittedName>
        <fullName evidence="1">Uncharacterized protein</fullName>
    </submittedName>
</protein>